<dbReference type="PIRSF" id="PIRSF000005">
    <property type="entry name" value="Cytochrome_c4"/>
    <property type="match status" value="1"/>
</dbReference>
<dbReference type="PROSITE" id="PS51007">
    <property type="entry name" value="CYTC"/>
    <property type="match status" value="2"/>
</dbReference>
<dbReference type="InterPro" id="IPR036909">
    <property type="entry name" value="Cyt_c-like_dom_sf"/>
</dbReference>
<dbReference type="Proteomes" id="UP000199391">
    <property type="component" value="Unassembled WGS sequence"/>
</dbReference>
<keyword evidence="3 8" id="KW-0349">Heme</keyword>
<dbReference type="RefSeq" id="WP_229491030.1">
    <property type="nucleotide sequence ID" value="NZ_FPBO01000064.1"/>
</dbReference>
<evidence type="ECO:0000256" key="5">
    <source>
        <dbReference type="ARBA" id="ARBA00022764"/>
    </source>
</evidence>
<evidence type="ECO:0000256" key="1">
    <source>
        <dbReference type="ARBA" id="ARBA00004418"/>
    </source>
</evidence>
<dbReference type="GO" id="GO:0020037">
    <property type="term" value="F:heme binding"/>
    <property type="evidence" value="ECO:0007669"/>
    <property type="project" value="InterPro"/>
</dbReference>
<dbReference type="PANTHER" id="PTHR33751">
    <property type="entry name" value="CBB3-TYPE CYTOCHROME C OXIDASE SUBUNIT FIXP"/>
    <property type="match status" value="1"/>
</dbReference>
<evidence type="ECO:0000256" key="3">
    <source>
        <dbReference type="ARBA" id="ARBA00022617"/>
    </source>
</evidence>
<keyword evidence="6" id="KW-0249">Electron transport</keyword>
<keyword evidence="5" id="KW-0574">Periplasm</keyword>
<feature type="binding site" description="axial binding residue" evidence="9">
    <location>
        <position position="167"/>
    </location>
    <ligand>
        <name>heme c</name>
        <dbReference type="ChEBI" id="CHEBI:61717"/>
        <label>2</label>
    </ligand>
    <ligandPart>
        <name>Fe</name>
        <dbReference type="ChEBI" id="CHEBI:18248"/>
    </ligandPart>
</feature>
<evidence type="ECO:0000256" key="8">
    <source>
        <dbReference type="PIRSR" id="PIRSR000005-1"/>
    </source>
</evidence>
<feature type="domain" description="Cytochrome c" evidence="10">
    <location>
        <begin position="34"/>
        <end position="120"/>
    </location>
</feature>
<evidence type="ECO:0000259" key="10">
    <source>
        <dbReference type="PROSITE" id="PS51007"/>
    </source>
</evidence>
<feature type="binding site" description="covalent" evidence="8">
    <location>
        <position position="48"/>
    </location>
    <ligand>
        <name>heme c</name>
        <dbReference type="ChEBI" id="CHEBI:61717"/>
        <label>1</label>
    </ligand>
</feature>
<feature type="binding site" description="axial binding residue" evidence="9">
    <location>
        <position position="52"/>
    </location>
    <ligand>
        <name>heme c</name>
        <dbReference type="ChEBI" id="CHEBI:61717"/>
        <label>1</label>
    </ligand>
    <ligandPart>
        <name>Fe</name>
        <dbReference type="ChEBI" id="CHEBI:18248"/>
    </ligandPart>
</feature>
<reference evidence="12" key="1">
    <citation type="submission" date="2016-10" db="EMBL/GenBank/DDBJ databases">
        <authorList>
            <person name="Varghese N."/>
            <person name="Submissions S."/>
        </authorList>
    </citation>
    <scope>NUCLEOTIDE SEQUENCE [LARGE SCALE GENOMIC DNA]</scope>
    <source>
        <strain evidence="12">CGMCC 1.11014</strain>
    </source>
</reference>
<dbReference type="SUPFAM" id="SSF46626">
    <property type="entry name" value="Cytochrome c"/>
    <property type="match status" value="2"/>
</dbReference>
<organism evidence="11 12">
    <name type="scientific">Pseudoduganella namucuonensis</name>
    <dbReference type="NCBI Taxonomy" id="1035707"/>
    <lineage>
        <taxon>Bacteria</taxon>
        <taxon>Pseudomonadati</taxon>
        <taxon>Pseudomonadota</taxon>
        <taxon>Betaproteobacteria</taxon>
        <taxon>Burkholderiales</taxon>
        <taxon>Oxalobacteraceae</taxon>
        <taxon>Telluria group</taxon>
        <taxon>Pseudoduganella</taxon>
    </lineage>
</organism>
<evidence type="ECO:0000313" key="11">
    <source>
        <dbReference type="EMBL" id="SFV17416.1"/>
    </source>
</evidence>
<evidence type="ECO:0000313" key="12">
    <source>
        <dbReference type="Proteomes" id="UP000199391"/>
    </source>
</evidence>
<dbReference type="InterPro" id="IPR024167">
    <property type="entry name" value="Cytochrome_c4-like"/>
</dbReference>
<dbReference type="PANTHER" id="PTHR33751:SF9">
    <property type="entry name" value="CYTOCHROME C4"/>
    <property type="match status" value="1"/>
</dbReference>
<evidence type="ECO:0000256" key="4">
    <source>
        <dbReference type="ARBA" id="ARBA00022723"/>
    </source>
</evidence>
<dbReference type="GO" id="GO:0009055">
    <property type="term" value="F:electron transfer activity"/>
    <property type="evidence" value="ECO:0007669"/>
    <property type="project" value="InterPro"/>
</dbReference>
<dbReference type="InterPro" id="IPR050597">
    <property type="entry name" value="Cytochrome_c_Oxidase_Subunit"/>
</dbReference>
<dbReference type="InterPro" id="IPR009056">
    <property type="entry name" value="Cyt_c-like_dom"/>
</dbReference>
<evidence type="ECO:0000256" key="6">
    <source>
        <dbReference type="ARBA" id="ARBA00022982"/>
    </source>
</evidence>
<dbReference type="AlphaFoldDB" id="A0A1I7M671"/>
<protein>
    <submittedName>
        <fullName evidence="11">Cytochrome c553</fullName>
    </submittedName>
</protein>
<evidence type="ECO:0000256" key="9">
    <source>
        <dbReference type="PIRSR" id="PIRSR000005-2"/>
    </source>
</evidence>
<keyword evidence="4 9" id="KW-0479">Metal-binding</keyword>
<dbReference type="GO" id="GO:0042597">
    <property type="term" value="C:periplasmic space"/>
    <property type="evidence" value="ECO:0007669"/>
    <property type="project" value="UniProtKB-SubCell"/>
</dbReference>
<feature type="binding site" description="axial binding residue" evidence="9">
    <location>
        <position position="97"/>
    </location>
    <ligand>
        <name>heme c</name>
        <dbReference type="ChEBI" id="CHEBI:61717"/>
        <label>1</label>
    </ligand>
    <ligandPart>
        <name>Fe</name>
        <dbReference type="ChEBI" id="CHEBI:18248"/>
    </ligandPart>
</feature>
<feature type="domain" description="Cytochrome c" evidence="10">
    <location>
        <begin position="149"/>
        <end position="231"/>
    </location>
</feature>
<feature type="binding site" description="covalent" evidence="8">
    <location>
        <position position="166"/>
    </location>
    <ligand>
        <name>heme c</name>
        <dbReference type="ChEBI" id="CHEBI:61717"/>
        <label>2</label>
    </ligand>
</feature>
<keyword evidence="12" id="KW-1185">Reference proteome</keyword>
<comment type="subcellular location">
    <subcellularLocation>
        <location evidence="1">Periplasm</location>
    </subcellularLocation>
</comment>
<sequence length="231" mass="23669">MLALGVALACGGVHAAQQKRPVAARAAAPALSRGDVAAGRVKAEAERCLECHAAPGEGQGYSAGEDGKFARLGGQQQDYIVKQIQDFRSGKRKHEFMAMMANSISDADLADIAAYFAAEPRTAGALHATAAPPAAGATPRGASGAIAERLYQHGDAARNVAACAACHGPAGQGAPGTGPVIGGQGRSYLSQQLHNWRSGVRSNSPDNTMNQAIAPLSDAEIDALAHYLSEM</sequence>
<comment type="PTM">
    <text evidence="8">Binds 2 heme c groups covalently per subunit.</text>
</comment>
<dbReference type="GO" id="GO:0005506">
    <property type="term" value="F:iron ion binding"/>
    <property type="evidence" value="ECO:0007669"/>
    <property type="project" value="InterPro"/>
</dbReference>
<feature type="binding site" description="covalent" evidence="8">
    <location>
        <position position="163"/>
    </location>
    <ligand>
        <name>heme c</name>
        <dbReference type="ChEBI" id="CHEBI:61717"/>
        <label>2</label>
    </ligand>
</feature>
<evidence type="ECO:0000256" key="7">
    <source>
        <dbReference type="ARBA" id="ARBA00023004"/>
    </source>
</evidence>
<feature type="binding site" description="axial binding residue" evidence="9">
    <location>
        <position position="209"/>
    </location>
    <ligand>
        <name>heme c</name>
        <dbReference type="ChEBI" id="CHEBI:61717"/>
        <label>2</label>
    </ligand>
    <ligandPart>
        <name>Fe</name>
        <dbReference type="ChEBI" id="CHEBI:18248"/>
    </ligandPart>
</feature>
<dbReference type="STRING" id="1035707.SAMN05216552_10644"/>
<dbReference type="Pfam" id="PF00034">
    <property type="entry name" value="Cytochrom_C"/>
    <property type="match status" value="2"/>
</dbReference>
<keyword evidence="2" id="KW-0813">Transport</keyword>
<keyword evidence="7 9" id="KW-0408">Iron</keyword>
<feature type="binding site" description="covalent" evidence="8">
    <location>
        <position position="51"/>
    </location>
    <ligand>
        <name>heme c</name>
        <dbReference type="ChEBI" id="CHEBI:61717"/>
        <label>1</label>
    </ligand>
</feature>
<dbReference type="EMBL" id="FPBO01000064">
    <property type="protein sequence ID" value="SFV17416.1"/>
    <property type="molecule type" value="Genomic_DNA"/>
</dbReference>
<accession>A0A1I7M671</accession>
<gene>
    <name evidence="11" type="ORF">SAMN05216552_10644</name>
</gene>
<proteinExistence type="predicted"/>
<evidence type="ECO:0000256" key="2">
    <source>
        <dbReference type="ARBA" id="ARBA00022448"/>
    </source>
</evidence>
<name>A0A1I7M671_9BURK</name>
<dbReference type="Gene3D" id="1.10.760.10">
    <property type="entry name" value="Cytochrome c-like domain"/>
    <property type="match status" value="2"/>
</dbReference>